<dbReference type="OrthoDB" id="3263055at2759"/>
<feature type="transmembrane region" description="Helical" evidence="1">
    <location>
        <begin position="141"/>
        <end position="164"/>
    </location>
</feature>
<reference evidence="3" key="1">
    <citation type="journal article" date="2014" name="Proc. Natl. Acad. Sci. U.S.A.">
        <title>Extensive sampling of basidiomycete genomes demonstrates inadequacy of the white-rot/brown-rot paradigm for wood decay fungi.</title>
        <authorList>
            <person name="Riley R."/>
            <person name="Salamov A.A."/>
            <person name="Brown D.W."/>
            <person name="Nagy L.G."/>
            <person name="Floudas D."/>
            <person name="Held B.W."/>
            <person name="Levasseur A."/>
            <person name="Lombard V."/>
            <person name="Morin E."/>
            <person name="Otillar R."/>
            <person name="Lindquist E.A."/>
            <person name="Sun H."/>
            <person name="LaButti K.M."/>
            <person name="Schmutz J."/>
            <person name="Jabbour D."/>
            <person name="Luo H."/>
            <person name="Baker S.E."/>
            <person name="Pisabarro A.G."/>
            <person name="Walton J.D."/>
            <person name="Blanchette R.A."/>
            <person name="Henrissat B."/>
            <person name="Martin F."/>
            <person name="Cullen D."/>
            <person name="Hibbett D.S."/>
            <person name="Grigoriev I.V."/>
        </authorList>
    </citation>
    <scope>NUCLEOTIDE SEQUENCE [LARGE SCALE GENOMIC DNA]</scope>
    <source>
        <strain evidence="3">CBS 339.88</strain>
    </source>
</reference>
<feature type="transmembrane region" description="Helical" evidence="1">
    <location>
        <begin position="12"/>
        <end position="36"/>
    </location>
</feature>
<protein>
    <submittedName>
        <fullName evidence="2">Uncharacterized protein</fullName>
    </submittedName>
</protein>
<dbReference type="EMBL" id="KL142397">
    <property type="protein sequence ID" value="KDR70475.1"/>
    <property type="molecule type" value="Genomic_DNA"/>
</dbReference>
<name>A0A067SHS9_GALM3</name>
<sequence length="212" mass="23814">MFPTSSLTNTFGAYTIATFASAILFGVSCFQAWHYFNTYSDAPILKYTVGALVALEMLHLAVSIHALYYFLITNYLNPFALLQNVWWVADFYLTTEFILRCHRICLRIMLKLTLGIIGLIMTLVHLCYAMRIYHVSGRKKIVPIAIAVVSLIPCAIGWVVVAVLFRDRLNAHLPGLPETLAKALLAAAIAIDVFIAYTLSYYLHTNRSGMKQ</sequence>
<proteinExistence type="predicted"/>
<keyword evidence="3" id="KW-1185">Reference proteome</keyword>
<evidence type="ECO:0000256" key="1">
    <source>
        <dbReference type="SAM" id="Phobius"/>
    </source>
</evidence>
<dbReference type="Proteomes" id="UP000027222">
    <property type="component" value="Unassembled WGS sequence"/>
</dbReference>
<gene>
    <name evidence="2" type="ORF">GALMADRAFT_144760</name>
</gene>
<dbReference type="PANTHER" id="PTHR40465:SF1">
    <property type="entry name" value="DUF6534 DOMAIN-CONTAINING PROTEIN"/>
    <property type="match status" value="1"/>
</dbReference>
<feature type="transmembrane region" description="Helical" evidence="1">
    <location>
        <begin position="184"/>
        <end position="203"/>
    </location>
</feature>
<keyword evidence="1" id="KW-0812">Transmembrane</keyword>
<dbReference type="AlphaFoldDB" id="A0A067SHS9"/>
<dbReference type="HOGENOM" id="CLU_046025_16_0_1"/>
<organism evidence="2 3">
    <name type="scientific">Galerina marginata (strain CBS 339.88)</name>
    <dbReference type="NCBI Taxonomy" id="685588"/>
    <lineage>
        <taxon>Eukaryota</taxon>
        <taxon>Fungi</taxon>
        <taxon>Dikarya</taxon>
        <taxon>Basidiomycota</taxon>
        <taxon>Agaricomycotina</taxon>
        <taxon>Agaricomycetes</taxon>
        <taxon>Agaricomycetidae</taxon>
        <taxon>Agaricales</taxon>
        <taxon>Agaricineae</taxon>
        <taxon>Strophariaceae</taxon>
        <taxon>Galerina</taxon>
    </lineage>
</organism>
<feature type="transmembrane region" description="Helical" evidence="1">
    <location>
        <begin position="108"/>
        <end position="129"/>
    </location>
</feature>
<accession>A0A067SHS9</accession>
<keyword evidence="1" id="KW-0472">Membrane</keyword>
<feature type="transmembrane region" description="Helical" evidence="1">
    <location>
        <begin position="48"/>
        <end position="71"/>
    </location>
</feature>
<evidence type="ECO:0000313" key="3">
    <source>
        <dbReference type="Proteomes" id="UP000027222"/>
    </source>
</evidence>
<keyword evidence="1" id="KW-1133">Transmembrane helix</keyword>
<evidence type="ECO:0000313" key="2">
    <source>
        <dbReference type="EMBL" id="KDR70475.1"/>
    </source>
</evidence>
<dbReference type="PANTHER" id="PTHR40465">
    <property type="entry name" value="CHROMOSOME 1, WHOLE GENOME SHOTGUN SEQUENCE"/>
    <property type="match status" value="1"/>
</dbReference>